<dbReference type="EMBL" id="SGWX01000001">
    <property type="protein sequence ID" value="RZS60695.1"/>
    <property type="molecule type" value="Genomic_DNA"/>
</dbReference>
<protein>
    <submittedName>
        <fullName evidence="3">Transposase</fullName>
    </submittedName>
</protein>
<dbReference type="RefSeq" id="WP_130412804.1">
    <property type="nucleotide sequence ID" value="NZ_SGWX01000001.1"/>
</dbReference>
<dbReference type="GO" id="GO:0006313">
    <property type="term" value="P:DNA transposition"/>
    <property type="evidence" value="ECO:0007669"/>
    <property type="project" value="InterPro"/>
</dbReference>
<dbReference type="NCBIfam" id="NF033542">
    <property type="entry name" value="transpos_IS110"/>
    <property type="match status" value="1"/>
</dbReference>
<dbReference type="PANTHER" id="PTHR33055:SF16">
    <property type="entry name" value="TRANSPOSASE FOR INSERTION SEQUENCE ELEMENT IS1547"/>
    <property type="match status" value="1"/>
</dbReference>
<evidence type="ECO:0000259" key="1">
    <source>
        <dbReference type="Pfam" id="PF01548"/>
    </source>
</evidence>
<dbReference type="PANTHER" id="PTHR33055">
    <property type="entry name" value="TRANSPOSASE FOR INSERTION SEQUENCE ELEMENT IS1111A"/>
    <property type="match status" value="1"/>
</dbReference>
<evidence type="ECO:0000259" key="2">
    <source>
        <dbReference type="Pfam" id="PF02371"/>
    </source>
</evidence>
<dbReference type="InterPro" id="IPR003346">
    <property type="entry name" value="Transposase_20"/>
</dbReference>
<sequence length="366" mass="39577">MTIVAHAHPFVIGVDTHAKNHALSILAAPVGEVVDDGEFPTTTAGIGRAIAWAGRRTRGGQDVLWVVECSATYGAQLANAVRAAGYEVVEAARMSARASRGVGKSDPLDARRIAAAVLPLETSRLRRLREGQGVRAALRVAITARDTMSGERTAALNTLTALARVMDLGIDARKPLTTTQVLEASRWRTRAEDVAAATARAEAVRLARRVVELEDDLTENTKTLTTLLRQSPARVLLEMPGIGPVTAAVVMAAWSHPGRLRDEAAFASLAGVNPIPASSGNTVRHRLNRGGDRRLNQALHMAVVVRMRWDTETKAYVERRTAEGRTKREFRRNLKRYLARQVYRALTTASRTPVPTLAPAAPTCGT</sequence>
<reference evidence="3 4" key="1">
    <citation type="submission" date="2019-02" db="EMBL/GenBank/DDBJ databases">
        <title>Sequencing the genomes of 1000 actinobacteria strains.</title>
        <authorList>
            <person name="Klenk H.-P."/>
        </authorList>
    </citation>
    <scope>NUCLEOTIDE SEQUENCE [LARGE SCALE GENOMIC DNA]</scope>
    <source>
        <strain evidence="3 4">DSM 16932</strain>
    </source>
</reference>
<dbReference type="InterPro" id="IPR047650">
    <property type="entry name" value="Transpos_IS110"/>
</dbReference>
<dbReference type="InterPro" id="IPR002525">
    <property type="entry name" value="Transp_IS110-like_N"/>
</dbReference>
<evidence type="ECO:0000313" key="3">
    <source>
        <dbReference type="EMBL" id="RZS60695.1"/>
    </source>
</evidence>
<proteinExistence type="predicted"/>
<dbReference type="AlphaFoldDB" id="A0A4Q7LZ89"/>
<dbReference type="OrthoDB" id="4337860at2"/>
<dbReference type="GO" id="GO:0003677">
    <property type="term" value="F:DNA binding"/>
    <property type="evidence" value="ECO:0007669"/>
    <property type="project" value="InterPro"/>
</dbReference>
<dbReference type="Pfam" id="PF02371">
    <property type="entry name" value="Transposase_20"/>
    <property type="match status" value="1"/>
</dbReference>
<organism evidence="3 4">
    <name type="scientific">Xylanimonas ulmi</name>
    <dbReference type="NCBI Taxonomy" id="228973"/>
    <lineage>
        <taxon>Bacteria</taxon>
        <taxon>Bacillati</taxon>
        <taxon>Actinomycetota</taxon>
        <taxon>Actinomycetes</taxon>
        <taxon>Micrococcales</taxon>
        <taxon>Promicromonosporaceae</taxon>
        <taxon>Xylanimonas</taxon>
    </lineage>
</organism>
<evidence type="ECO:0000313" key="4">
    <source>
        <dbReference type="Proteomes" id="UP000293852"/>
    </source>
</evidence>
<gene>
    <name evidence="3" type="ORF">EV386_0968</name>
</gene>
<dbReference type="Proteomes" id="UP000293852">
    <property type="component" value="Unassembled WGS sequence"/>
</dbReference>
<name>A0A4Q7LZ89_9MICO</name>
<dbReference type="GO" id="GO:0004803">
    <property type="term" value="F:transposase activity"/>
    <property type="evidence" value="ECO:0007669"/>
    <property type="project" value="InterPro"/>
</dbReference>
<accession>A0A4Q7LZ89</accession>
<feature type="domain" description="Transposase IS116/IS110/IS902 C-terminal" evidence="2">
    <location>
        <begin position="234"/>
        <end position="317"/>
    </location>
</feature>
<comment type="caution">
    <text evidence="3">The sequence shown here is derived from an EMBL/GenBank/DDBJ whole genome shotgun (WGS) entry which is preliminary data.</text>
</comment>
<dbReference type="Pfam" id="PF01548">
    <property type="entry name" value="DEDD_Tnp_IS110"/>
    <property type="match status" value="1"/>
</dbReference>
<keyword evidence="4" id="KW-1185">Reference proteome</keyword>
<feature type="domain" description="Transposase IS110-like N-terminal" evidence="1">
    <location>
        <begin position="12"/>
        <end position="162"/>
    </location>
</feature>